<evidence type="ECO:0000256" key="1">
    <source>
        <dbReference type="ARBA" id="ARBA00004117"/>
    </source>
</evidence>
<keyword evidence="9" id="KW-0969">Cilium</keyword>
<dbReference type="InterPro" id="IPR001444">
    <property type="entry name" value="Flag_bb_rod_N"/>
</dbReference>
<keyword evidence="9" id="KW-0966">Cell projection</keyword>
<proteinExistence type="inferred from homology"/>
<comment type="subcellular location">
    <subcellularLocation>
        <location evidence="1 6">Bacterial flagellum basal body</location>
    </subcellularLocation>
</comment>
<dbReference type="PANTHER" id="PTHR30435">
    <property type="entry name" value="FLAGELLAR PROTEIN"/>
    <property type="match status" value="1"/>
</dbReference>
<dbReference type="Proteomes" id="UP001214043">
    <property type="component" value="Chromosome"/>
</dbReference>
<dbReference type="PANTHER" id="PTHR30435:SF19">
    <property type="entry name" value="FLAGELLAR BASAL-BODY ROD PROTEIN FLGG"/>
    <property type="match status" value="1"/>
</dbReference>
<dbReference type="GO" id="GO:0071978">
    <property type="term" value="P:bacterial-type flagellum-dependent swarming motility"/>
    <property type="evidence" value="ECO:0007669"/>
    <property type="project" value="TreeGrafter"/>
</dbReference>
<keyword evidence="9" id="KW-0282">Flagellum</keyword>
<evidence type="ECO:0000256" key="6">
    <source>
        <dbReference type="RuleBase" id="RU362062"/>
    </source>
</evidence>
<dbReference type="AlphaFoldDB" id="A0AAF0CEM8"/>
<evidence type="ECO:0000259" key="7">
    <source>
        <dbReference type="Pfam" id="PF00460"/>
    </source>
</evidence>
<keyword evidence="4 6" id="KW-0975">Bacterial flagellum</keyword>
<organism evidence="9 10">
    <name type="scientific">Hyphococcus flavus</name>
    <dbReference type="NCBI Taxonomy" id="1866326"/>
    <lineage>
        <taxon>Bacteria</taxon>
        <taxon>Pseudomonadati</taxon>
        <taxon>Pseudomonadota</taxon>
        <taxon>Alphaproteobacteria</taxon>
        <taxon>Parvularculales</taxon>
        <taxon>Parvularculaceae</taxon>
        <taxon>Hyphococcus</taxon>
    </lineage>
</organism>
<feature type="domain" description="Flagellar basal-body/hook protein C-terminal" evidence="8">
    <location>
        <begin position="83"/>
        <end position="126"/>
    </location>
</feature>
<reference evidence="9" key="1">
    <citation type="submission" date="2023-02" db="EMBL/GenBank/DDBJ databases">
        <title>Genome sequence of Hyphococcus flavus.</title>
        <authorList>
            <person name="Rong J.-C."/>
            <person name="Zhao Q."/>
            <person name="Yi M."/>
            <person name="Wu J.-Y."/>
        </authorList>
    </citation>
    <scope>NUCLEOTIDE SEQUENCE</scope>
    <source>
        <strain evidence="9">MCCC 1K03223</strain>
    </source>
</reference>
<dbReference type="EMBL" id="CP118166">
    <property type="protein sequence ID" value="WDI31556.1"/>
    <property type="molecule type" value="Genomic_DNA"/>
</dbReference>
<evidence type="ECO:0000259" key="8">
    <source>
        <dbReference type="Pfam" id="PF06429"/>
    </source>
</evidence>
<dbReference type="KEGG" id="hfl:PUV54_16515"/>
<comment type="similarity">
    <text evidence="2">Belongs to the flagella basal body rod proteins family.</text>
</comment>
<dbReference type="Pfam" id="PF06429">
    <property type="entry name" value="Flg_bbr_C"/>
    <property type="match status" value="1"/>
</dbReference>
<evidence type="ECO:0000256" key="3">
    <source>
        <dbReference type="ARBA" id="ARBA00017941"/>
    </source>
</evidence>
<name>A0AAF0CEM8_9PROT</name>
<sequence length="130" mass="14705">MNPFDKISASAMSGMRAQAQRLEVVSENIANADTHGYKRKLVSFENVFDRKEGVTNVELGRVFLDQTPGEDVFDPNHPFANEDGYVTMSNVNMMTEFADAREATRSYEAGLEVFQQARDMYKSLLDILKK</sequence>
<keyword evidence="10" id="KW-1185">Reference proteome</keyword>
<gene>
    <name evidence="9" type="primary">flgC</name>
    <name evidence="9" type="ORF">PUV54_16515</name>
</gene>
<dbReference type="Pfam" id="PF00460">
    <property type="entry name" value="Flg_bb_rod"/>
    <property type="match status" value="1"/>
</dbReference>
<protein>
    <recommendedName>
        <fullName evidence="3 6">Flagellar basal-body rod protein FlgC</fullName>
    </recommendedName>
</protein>
<feature type="domain" description="Flagellar basal body rod protein N-terminal" evidence="7">
    <location>
        <begin position="11"/>
        <end position="38"/>
    </location>
</feature>
<dbReference type="InterPro" id="IPR010930">
    <property type="entry name" value="Flg_bb/hook_C_dom"/>
</dbReference>
<dbReference type="RefSeq" id="WP_274493444.1">
    <property type="nucleotide sequence ID" value="NZ_CP118166.1"/>
</dbReference>
<evidence type="ECO:0000256" key="2">
    <source>
        <dbReference type="ARBA" id="ARBA00009677"/>
    </source>
</evidence>
<accession>A0AAF0CEM8</accession>
<evidence type="ECO:0000313" key="9">
    <source>
        <dbReference type="EMBL" id="WDI31556.1"/>
    </source>
</evidence>
<dbReference type="GO" id="GO:0030694">
    <property type="term" value="C:bacterial-type flagellum basal body, rod"/>
    <property type="evidence" value="ECO:0007669"/>
    <property type="project" value="UniProtKB-UniRule"/>
</dbReference>
<dbReference type="NCBIfam" id="TIGR01395">
    <property type="entry name" value="FlgC"/>
    <property type="match status" value="1"/>
</dbReference>
<dbReference type="InterPro" id="IPR006299">
    <property type="entry name" value="FlgC"/>
</dbReference>
<evidence type="ECO:0000256" key="4">
    <source>
        <dbReference type="ARBA" id="ARBA00023143"/>
    </source>
</evidence>
<evidence type="ECO:0000256" key="5">
    <source>
        <dbReference type="ARBA" id="ARBA00025933"/>
    </source>
</evidence>
<comment type="subunit">
    <text evidence="5 6">The basal body constitutes a major portion of the flagellar organelle and consists of four rings (L,P,S, and M) mounted on a central rod. The rod consists of about 26 subunits of FlgG in the distal portion, and FlgB, FlgC and FlgF are thought to build up the proximal portion of the rod with about 6 subunits each.</text>
</comment>
<evidence type="ECO:0000313" key="10">
    <source>
        <dbReference type="Proteomes" id="UP001214043"/>
    </source>
</evidence>